<evidence type="ECO:0000256" key="1">
    <source>
        <dbReference type="SAM" id="Phobius"/>
    </source>
</evidence>
<protein>
    <submittedName>
        <fullName evidence="2">Uncharacterized protein</fullName>
    </submittedName>
</protein>
<keyword evidence="1" id="KW-0812">Transmembrane</keyword>
<evidence type="ECO:0000313" key="2">
    <source>
        <dbReference type="EMBL" id="CAL1289324.1"/>
    </source>
</evidence>
<name>A0AAV2B1K8_9ARAC</name>
<keyword evidence="1" id="KW-0472">Membrane</keyword>
<reference evidence="2 3" key="1">
    <citation type="submission" date="2024-04" db="EMBL/GenBank/DDBJ databases">
        <authorList>
            <person name="Rising A."/>
            <person name="Reimegard J."/>
            <person name="Sonavane S."/>
            <person name="Akerstrom W."/>
            <person name="Nylinder S."/>
            <person name="Hedman E."/>
            <person name="Kallberg Y."/>
        </authorList>
    </citation>
    <scope>NUCLEOTIDE SEQUENCE [LARGE SCALE GENOMIC DNA]</scope>
</reference>
<gene>
    <name evidence="2" type="ORF">LARSCL_LOCUS15863</name>
</gene>
<proteinExistence type="predicted"/>
<dbReference type="Proteomes" id="UP001497382">
    <property type="component" value="Unassembled WGS sequence"/>
</dbReference>
<evidence type="ECO:0000313" key="3">
    <source>
        <dbReference type="Proteomes" id="UP001497382"/>
    </source>
</evidence>
<organism evidence="2 3">
    <name type="scientific">Larinioides sclopetarius</name>
    <dbReference type="NCBI Taxonomy" id="280406"/>
    <lineage>
        <taxon>Eukaryota</taxon>
        <taxon>Metazoa</taxon>
        <taxon>Ecdysozoa</taxon>
        <taxon>Arthropoda</taxon>
        <taxon>Chelicerata</taxon>
        <taxon>Arachnida</taxon>
        <taxon>Araneae</taxon>
        <taxon>Araneomorphae</taxon>
        <taxon>Entelegynae</taxon>
        <taxon>Araneoidea</taxon>
        <taxon>Araneidae</taxon>
        <taxon>Larinioides</taxon>
    </lineage>
</organism>
<sequence length="43" mass="5211">MYATFVIKLFLYIIISKHIYGRIQKRNRMHATFVIKLFPKIVV</sequence>
<accession>A0AAV2B1K8</accession>
<keyword evidence="3" id="KW-1185">Reference proteome</keyword>
<dbReference type="EMBL" id="CAXIEN010000246">
    <property type="protein sequence ID" value="CAL1289324.1"/>
    <property type="molecule type" value="Genomic_DNA"/>
</dbReference>
<comment type="caution">
    <text evidence="2">The sequence shown here is derived from an EMBL/GenBank/DDBJ whole genome shotgun (WGS) entry which is preliminary data.</text>
</comment>
<dbReference type="AlphaFoldDB" id="A0AAV2B1K8"/>
<feature type="transmembrane region" description="Helical" evidence="1">
    <location>
        <begin position="6"/>
        <end position="23"/>
    </location>
</feature>
<keyword evidence="1" id="KW-1133">Transmembrane helix</keyword>